<dbReference type="PANTHER" id="PTHR11552:SF138">
    <property type="entry name" value="DEHYDROGENASE PKFF-RELATED"/>
    <property type="match status" value="1"/>
</dbReference>
<dbReference type="EMBL" id="JAQJAE010000003">
    <property type="protein sequence ID" value="KAJ5603124.1"/>
    <property type="molecule type" value="Genomic_DNA"/>
</dbReference>
<evidence type="ECO:0000256" key="10">
    <source>
        <dbReference type="SAM" id="SignalP"/>
    </source>
</evidence>
<feature type="active site" description="Proton acceptor" evidence="7">
    <location>
        <position position="587"/>
    </location>
</feature>
<dbReference type="SUPFAM" id="SSF51905">
    <property type="entry name" value="FAD/NAD(P)-binding domain"/>
    <property type="match status" value="1"/>
</dbReference>
<name>A0AAD6E875_9EURO</name>
<keyword evidence="6" id="KW-0325">Glycoprotein</keyword>
<protein>
    <recommendedName>
        <fullName evidence="11 12">Glucose-methanol-choline oxidoreductase N-terminal domain-containing protein</fullName>
    </recommendedName>
</protein>
<accession>A0AAD6E875</accession>
<sequence length="607" mass="66541">MLFQTSLALLTLHVTSVASALSERRDIPLADQTFDYVVVGGGTGGSVIATRLAQNDFKVALVEAGGHYELESVAEFPASDALSMGSDPTFRSPEDWGFVTRNQPGANRRAIHFARGKCLGGSSALNFMVYQRPTRESMEVWAAAVNDSSYTFDEVLPFYKKSVQFTPPNTDYRAQNASADYDIDAYDSDGGPLQVSYANFAEPFSSWMRLGMEAIGVDQVKDFNLGKIMGAQYCASTIDPSNELRSSSEESFLSKIKPKSLRTYTNTLAKKVVFDEKKKATGVQVKGLLGNTVTLSASEEVIISAGAFQSPQLLMVSGIGPSDQLREHRIEIIANRPGVGQNMWDHPFFAPSYRVRVKTFTNFVTDLVYAAGQILEALLSKKGVITNPIADYVAFEKIPQFLRSAFSEDTQRKLTKFPSDWPEAEYMSGAGYIGNASNLPATQPRDGYSYASMLGVLIAPMSRGNVTLQSADTSDLPVINPNWLDDQADQEVVVAIFKRIRQAFQSEAMKPVVIGEEYSPGLQVQSDDQILQFIKDNVMTLWHPSCTCKMGTSDDDMAVVDSQARVYGVDGLRVVDTSAFPFLPPGHPQSTVYMLAEKIAADIIRDS</sequence>
<organism evidence="13 14">
    <name type="scientific">Penicillium hordei</name>
    <dbReference type="NCBI Taxonomy" id="40994"/>
    <lineage>
        <taxon>Eukaryota</taxon>
        <taxon>Fungi</taxon>
        <taxon>Dikarya</taxon>
        <taxon>Ascomycota</taxon>
        <taxon>Pezizomycotina</taxon>
        <taxon>Eurotiomycetes</taxon>
        <taxon>Eurotiomycetidae</taxon>
        <taxon>Eurotiales</taxon>
        <taxon>Aspergillaceae</taxon>
        <taxon>Penicillium</taxon>
    </lineage>
</organism>
<dbReference type="GO" id="GO:0044550">
    <property type="term" value="P:secondary metabolite biosynthetic process"/>
    <property type="evidence" value="ECO:0007669"/>
    <property type="project" value="TreeGrafter"/>
</dbReference>
<dbReference type="GO" id="GO:0016614">
    <property type="term" value="F:oxidoreductase activity, acting on CH-OH group of donors"/>
    <property type="evidence" value="ECO:0007669"/>
    <property type="project" value="InterPro"/>
</dbReference>
<dbReference type="Gene3D" id="3.50.50.60">
    <property type="entry name" value="FAD/NAD(P)-binding domain"/>
    <property type="match status" value="1"/>
</dbReference>
<keyword evidence="9" id="KW-0285">Flavoprotein</keyword>
<dbReference type="PROSITE" id="PS00624">
    <property type="entry name" value="GMC_OXRED_2"/>
    <property type="match status" value="1"/>
</dbReference>
<dbReference type="AlphaFoldDB" id="A0AAD6E875"/>
<dbReference type="PIRSF" id="PIRSF000137">
    <property type="entry name" value="Alcohol_oxidase"/>
    <property type="match status" value="1"/>
</dbReference>
<keyword evidence="10" id="KW-0732">Signal</keyword>
<dbReference type="Pfam" id="PF05199">
    <property type="entry name" value="GMC_oxred_C"/>
    <property type="match status" value="1"/>
</dbReference>
<evidence type="ECO:0000256" key="6">
    <source>
        <dbReference type="ARBA" id="ARBA00023180"/>
    </source>
</evidence>
<evidence type="ECO:0000256" key="2">
    <source>
        <dbReference type="ARBA" id="ARBA00004496"/>
    </source>
</evidence>
<dbReference type="PROSITE" id="PS00623">
    <property type="entry name" value="GMC_OXRED_1"/>
    <property type="match status" value="1"/>
</dbReference>
<evidence type="ECO:0000256" key="9">
    <source>
        <dbReference type="RuleBase" id="RU003968"/>
    </source>
</evidence>
<feature type="binding site" evidence="8">
    <location>
        <begin position="126"/>
        <end position="129"/>
    </location>
    <ligand>
        <name>FAD</name>
        <dbReference type="ChEBI" id="CHEBI:57692"/>
    </ligand>
</feature>
<reference evidence="13" key="2">
    <citation type="submission" date="2023-01" db="EMBL/GenBank/DDBJ databases">
        <authorList>
            <person name="Petersen C."/>
        </authorList>
    </citation>
    <scope>NUCLEOTIDE SEQUENCE</scope>
    <source>
        <strain evidence="13">IBT 12815</strain>
    </source>
</reference>
<dbReference type="InterPro" id="IPR000172">
    <property type="entry name" value="GMC_OxRdtase_N"/>
</dbReference>
<dbReference type="Gene3D" id="3.30.560.10">
    <property type="entry name" value="Glucose Oxidase, domain 3"/>
    <property type="match status" value="1"/>
</dbReference>
<evidence type="ECO:0000313" key="13">
    <source>
        <dbReference type="EMBL" id="KAJ5603124.1"/>
    </source>
</evidence>
<feature type="binding site" evidence="8">
    <location>
        <begin position="588"/>
        <end position="589"/>
    </location>
    <ligand>
        <name>FAD</name>
        <dbReference type="ChEBI" id="CHEBI:57692"/>
    </ligand>
</feature>
<keyword evidence="5" id="KW-0964">Secreted</keyword>
<evidence type="ECO:0000256" key="4">
    <source>
        <dbReference type="ARBA" id="ARBA00022490"/>
    </source>
</evidence>
<dbReference type="GeneID" id="81587379"/>
<keyword evidence="5" id="KW-0134">Cell wall</keyword>
<dbReference type="GO" id="GO:0005737">
    <property type="term" value="C:cytoplasm"/>
    <property type="evidence" value="ECO:0007669"/>
    <property type="project" value="UniProtKB-SubCell"/>
</dbReference>
<evidence type="ECO:0000259" key="11">
    <source>
        <dbReference type="PROSITE" id="PS00623"/>
    </source>
</evidence>
<evidence type="ECO:0000256" key="5">
    <source>
        <dbReference type="ARBA" id="ARBA00022512"/>
    </source>
</evidence>
<evidence type="ECO:0000313" key="14">
    <source>
        <dbReference type="Proteomes" id="UP001213799"/>
    </source>
</evidence>
<evidence type="ECO:0000256" key="3">
    <source>
        <dbReference type="ARBA" id="ARBA00010790"/>
    </source>
</evidence>
<evidence type="ECO:0000256" key="7">
    <source>
        <dbReference type="PIRSR" id="PIRSR000137-1"/>
    </source>
</evidence>
<feature type="signal peptide" evidence="10">
    <location>
        <begin position="1"/>
        <end position="20"/>
    </location>
</feature>
<dbReference type="Proteomes" id="UP001213799">
    <property type="component" value="Unassembled WGS sequence"/>
</dbReference>
<evidence type="ECO:0000256" key="8">
    <source>
        <dbReference type="PIRSR" id="PIRSR000137-2"/>
    </source>
</evidence>
<feature type="domain" description="Glucose-methanol-choline oxidoreductase N-terminal" evidence="12">
    <location>
        <begin position="306"/>
        <end position="320"/>
    </location>
</feature>
<comment type="caution">
    <text evidence="13">The sequence shown here is derived from an EMBL/GenBank/DDBJ whole genome shotgun (WGS) entry which is preliminary data.</text>
</comment>
<comment type="similarity">
    <text evidence="3 9">Belongs to the GMC oxidoreductase family.</text>
</comment>
<proteinExistence type="inferred from homology"/>
<dbReference type="GO" id="GO:0050660">
    <property type="term" value="F:flavin adenine dinucleotide binding"/>
    <property type="evidence" value="ECO:0007669"/>
    <property type="project" value="InterPro"/>
</dbReference>
<comment type="subcellular location">
    <subcellularLocation>
        <location evidence="2">Cytoplasm</location>
    </subcellularLocation>
    <subcellularLocation>
        <location evidence="1">Secreted</location>
        <location evidence="1">Cell wall</location>
    </subcellularLocation>
</comment>
<keyword evidence="8 9" id="KW-0274">FAD</keyword>
<dbReference type="RefSeq" id="XP_056752922.1">
    <property type="nucleotide sequence ID" value="XM_056897137.1"/>
</dbReference>
<dbReference type="Pfam" id="PF00732">
    <property type="entry name" value="GMC_oxred_N"/>
    <property type="match status" value="1"/>
</dbReference>
<dbReference type="SUPFAM" id="SSF54373">
    <property type="entry name" value="FAD-linked reductases, C-terminal domain"/>
    <property type="match status" value="1"/>
</dbReference>
<dbReference type="InterPro" id="IPR007867">
    <property type="entry name" value="GMC_OxRtase_C"/>
</dbReference>
<feature type="chain" id="PRO_5041968824" description="Glucose-methanol-choline oxidoreductase N-terminal domain-containing protein" evidence="10">
    <location>
        <begin position="21"/>
        <end position="607"/>
    </location>
</feature>
<evidence type="ECO:0000256" key="1">
    <source>
        <dbReference type="ARBA" id="ARBA00004191"/>
    </source>
</evidence>
<feature type="binding site" evidence="8">
    <location>
        <begin position="542"/>
        <end position="543"/>
    </location>
    <ligand>
        <name>FAD</name>
        <dbReference type="ChEBI" id="CHEBI:57692"/>
    </ligand>
</feature>
<feature type="domain" description="Glucose-methanol-choline oxidoreductase N-terminal" evidence="11">
    <location>
        <begin position="116"/>
        <end position="139"/>
    </location>
</feature>
<keyword evidence="14" id="KW-1185">Reference proteome</keyword>
<dbReference type="InterPro" id="IPR036188">
    <property type="entry name" value="FAD/NAD-bd_sf"/>
</dbReference>
<gene>
    <name evidence="13" type="ORF">N7537_006080</name>
</gene>
<evidence type="ECO:0000259" key="12">
    <source>
        <dbReference type="PROSITE" id="PS00624"/>
    </source>
</evidence>
<dbReference type="PANTHER" id="PTHR11552">
    <property type="entry name" value="GLUCOSE-METHANOL-CHOLINE GMC OXIDOREDUCTASE"/>
    <property type="match status" value="1"/>
</dbReference>
<feature type="active site" description="Proton donor" evidence="7">
    <location>
        <position position="543"/>
    </location>
</feature>
<keyword evidence="4" id="KW-0963">Cytoplasm</keyword>
<comment type="cofactor">
    <cofactor evidence="8">
        <name>FAD</name>
        <dbReference type="ChEBI" id="CHEBI:57692"/>
    </cofactor>
</comment>
<dbReference type="InterPro" id="IPR012132">
    <property type="entry name" value="GMC_OxRdtase"/>
</dbReference>
<reference evidence="13" key="1">
    <citation type="journal article" date="2023" name="IMA Fungus">
        <title>Comparative genomic study of the Penicillium genus elucidates a diverse pangenome and 15 lateral gene transfer events.</title>
        <authorList>
            <person name="Petersen C."/>
            <person name="Sorensen T."/>
            <person name="Nielsen M.R."/>
            <person name="Sondergaard T.E."/>
            <person name="Sorensen J.L."/>
            <person name="Fitzpatrick D.A."/>
            <person name="Frisvad J.C."/>
            <person name="Nielsen K.L."/>
        </authorList>
    </citation>
    <scope>NUCLEOTIDE SEQUENCE</scope>
    <source>
        <strain evidence="13">IBT 12815</strain>
    </source>
</reference>